<dbReference type="OrthoDB" id="3039677at2759"/>
<dbReference type="AlphaFoldDB" id="A0A162X189"/>
<dbReference type="VEuPathDB" id="FungiDB:PHYBLDRAFT_146928"/>
<reference evidence="2" key="1">
    <citation type="submission" date="2015-06" db="EMBL/GenBank/DDBJ databases">
        <title>Expansion of signal transduction pathways in fungi by whole-genome duplication.</title>
        <authorList>
            <consortium name="DOE Joint Genome Institute"/>
            <person name="Corrochano L.M."/>
            <person name="Kuo A."/>
            <person name="Marcet-Houben M."/>
            <person name="Polaino S."/>
            <person name="Salamov A."/>
            <person name="Villalobos J.M."/>
            <person name="Alvarez M.I."/>
            <person name="Avalos J."/>
            <person name="Benito E.P."/>
            <person name="Benoit I."/>
            <person name="Burger G."/>
            <person name="Camino L.P."/>
            <person name="Canovas D."/>
            <person name="Cerda-Olmedo E."/>
            <person name="Cheng J.-F."/>
            <person name="Dominguez A."/>
            <person name="Elias M."/>
            <person name="Eslava A.P."/>
            <person name="Glaser F."/>
            <person name="Grimwood J."/>
            <person name="Gutierrez G."/>
            <person name="Heitman J."/>
            <person name="Henrissat B."/>
            <person name="Iturriaga E.A."/>
            <person name="Lang B.F."/>
            <person name="Lavin J.L."/>
            <person name="Lee S."/>
            <person name="Li W."/>
            <person name="Lindquist E."/>
            <person name="Lopez-Garcia S."/>
            <person name="Luque E.M."/>
            <person name="Marcos A.T."/>
            <person name="Martin J."/>
            <person name="McCluskey K."/>
            <person name="Medina H.R."/>
            <person name="Miralles-Duran A."/>
            <person name="Miyazaki A."/>
            <person name="Munoz-Torres E."/>
            <person name="Oguiza J.A."/>
            <person name="Ohm R."/>
            <person name="Olmedo M."/>
            <person name="Orejas M."/>
            <person name="Ortiz-Castellanos L."/>
            <person name="Pisabarro A.G."/>
            <person name="Rodriguez-Romero J."/>
            <person name="Ruiz-Herrera J."/>
            <person name="Ruiz-Vazquez R."/>
            <person name="Sanz C."/>
            <person name="Schackwitz W."/>
            <person name="Schmutz J."/>
            <person name="Shahriari M."/>
            <person name="Shelest E."/>
            <person name="Silva-Franco F."/>
            <person name="Soanes D."/>
            <person name="Syed K."/>
            <person name="Tagua V.G."/>
            <person name="Talbot N.J."/>
            <person name="Thon M."/>
            <person name="De vries R.P."/>
            <person name="Wiebenga A."/>
            <person name="Yadav J.S."/>
            <person name="Braun E.L."/>
            <person name="Baker S."/>
            <person name="Garre V."/>
            <person name="Horwitz B."/>
            <person name="Torres-Martinez S."/>
            <person name="Idnurm A."/>
            <person name="Herrera-Estrella A."/>
            <person name="Gabaldon T."/>
            <person name="Grigoriev I.V."/>
        </authorList>
    </citation>
    <scope>NUCLEOTIDE SEQUENCE [LARGE SCALE GENOMIC DNA]</scope>
    <source>
        <strain evidence="2">NRRL 1555(-)</strain>
    </source>
</reference>
<dbReference type="RefSeq" id="XP_018289985.1">
    <property type="nucleotide sequence ID" value="XM_018431756.1"/>
</dbReference>
<dbReference type="Proteomes" id="UP000077315">
    <property type="component" value="Unassembled WGS sequence"/>
</dbReference>
<sequence length="279" mass="31419">MVFNDFPNGELNPGHDETDIVKETSEVVSHNEIHFEDKKLNDSVEKVEMPAQIRDLFLSKSDAVFGVESNEYAVSNDLDNKEDESDADMSDDEESRIAKKTYVYNSIVSSLKIFFHCPKFENSIDSWNYGPKPFDEVIHSCGAIYLAINNLLHNIRFKKENVILVGLMPGPKEPSMSDINNYLKPLVNELTELYTALLMVACEIPAARKVCGFTSHTSTNACHKCTAKRMIERWVADGIIDNKKLVAMQKAVEKIVLPPDYTSLGTKIAKGFPYMKANE</sequence>
<organism evidence="1 2">
    <name type="scientific">Phycomyces blakesleeanus (strain ATCC 8743b / DSM 1359 / FGSC 10004 / NBRC 33097 / NRRL 1555)</name>
    <dbReference type="NCBI Taxonomy" id="763407"/>
    <lineage>
        <taxon>Eukaryota</taxon>
        <taxon>Fungi</taxon>
        <taxon>Fungi incertae sedis</taxon>
        <taxon>Mucoromycota</taxon>
        <taxon>Mucoromycotina</taxon>
        <taxon>Mucoromycetes</taxon>
        <taxon>Mucorales</taxon>
        <taxon>Phycomycetaceae</taxon>
        <taxon>Phycomyces</taxon>
    </lineage>
</organism>
<dbReference type="GeneID" id="28992662"/>
<evidence type="ECO:0000313" key="2">
    <source>
        <dbReference type="Proteomes" id="UP000077315"/>
    </source>
</evidence>
<gene>
    <name evidence="1" type="ORF">PHYBLDRAFT_146928</name>
</gene>
<proteinExistence type="predicted"/>
<name>A0A162X189_PHYB8</name>
<keyword evidence="2" id="KW-1185">Reference proteome</keyword>
<accession>A0A162X189</accession>
<protein>
    <submittedName>
        <fullName evidence="1">Uncharacterized protein</fullName>
    </submittedName>
</protein>
<evidence type="ECO:0000313" key="1">
    <source>
        <dbReference type="EMBL" id="OAD71945.1"/>
    </source>
</evidence>
<dbReference type="InParanoid" id="A0A162X189"/>
<dbReference type="EMBL" id="KV440984">
    <property type="protein sequence ID" value="OAD71945.1"/>
    <property type="molecule type" value="Genomic_DNA"/>
</dbReference>